<dbReference type="SUPFAM" id="SSF56672">
    <property type="entry name" value="DNA/RNA polymerases"/>
    <property type="match status" value="1"/>
</dbReference>
<protein>
    <recommendedName>
        <fullName evidence="4">Gag-pol polyprotein</fullName>
    </recommendedName>
</protein>
<dbReference type="InterPro" id="IPR043128">
    <property type="entry name" value="Rev_trsase/Diguanyl_cyclase"/>
</dbReference>
<feature type="compositionally biased region" description="Basic and acidic residues" evidence="1">
    <location>
        <begin position="1"/>
        <end position="15"/>
    </location>
</feature>
<reference evidence="2" key="1">
    <citation type="submission" date="2023-08" db="EMBL/GenBank/DDBJ databases">
        <title>A de novo genome assembly of Solanum verrucosum Schlechtendal, a Mexican diploid species geographically isolated from the other diploid A-genome species in potato relatives.</title>
        <authorList>
            <person name="Hosaka K."/>
        </authorList>
    </citation>
    <scope>NUCLEOTIDE SEQUENCE</scope>
    <source>
        <tissue evidence="2">Young leaves</tissue>
    </source>
</reference>
<name>A0AAF0ZQQ7_SOLVR</name>
<dbReference type="Proteomes" id="UP001234989">
    <property type="component" value="Chromosome 9"/>
</dbReference>
<dbReference type="Gene3D" id="3.30.70.270">
    <property type="match status" value="1"/>
</dbReference>
<feature type="compositionally biased region" description="Basic and acidic residues" evidence="1">
    <location>
        <begin position="151"/>
        <end position="183"/>
    </location>
</feature>
<dbReference type="EMBL" id="CP133620">
    <property type="protein sequence ID" value="WMV45589.1"/>
    <property type="molecule type" value="Genomic_DNA"/>
</dbReference>
<sequence>MTRRREYARTNREENANQEAPPQDPQVSVDPLTEQVTNAKFRGMFQVLVQVVIAQASREVVAPLYPNLGTTTTIVRDFTRLNPLEFHGFKFTQLSRYAPTMIADPRARINKFVSGVSKMGVKECSTAMLINDMDISRLMVHTQKIKEEKLKETSREVKMARTGDDHKIRDHPSIAKNEGDIHRRAQPNPSSNPSVNKVDLKKRDAVKSWPRPLSPSDIRSFMDLAGYYKRFVEAFSSIASPLMSSTQKKVKFM</sequence>
<dbReference type="AlphaFoldDB" id="A0AAF0ZQQ7"/>
<evidence type="ECO:0000256" key="1">
    <source>
        <dbReference type="SAM" id="MobiDB-lite"/>
    </source>
</evidence>
<feature type="region of interest" description="Disordered" evidence="1">
    <location>
        <begin position="1"/>
        <end position="29"/>
    </location>
</feature>
<evidence type="ECO:0000313" key="2">
    <source>
        <dbReference type="EMBL" id="WMV45589.1"/>
    </source>
</evidence>
<keyword evidence="3" id="KW-1185">Reference proteome</keyword>
<feature type="region of interest" description="Disordered" evidence="1">
    <location>
        <begin position="151"/>
        <end position="196"/>
    </location>
</feature>
<organism evidence="2 3">
    <name type="scientific">Solanum verrucosum</name>
    <dbReference type="NCBI Taxonomy" id="315347"/>
    <lineage>
        <taxon>Eukaryota</taxon>
        <taxon>Viridiplantae</taxon>
        <taxon>Streptophyta</taxon>
        <taxon>Embryophyta</taxon>
        <taxon>Tracheophyta</taxon>
        <taxon>Spermatophyta</taxon>
        <taxon>Magnoliopsida</taxon>
        <taxon>eudicotyledons</taxon>
        <taxon>Gunneridae</taxon>
        <taxon>Pentapetalae</taxon>
        <taxon>asterids</taxon>
        <taxon>lamiids</taxon>
        <taxon>Solanales</taxon>
        <taxon>Solanaceae</taxon>
        <taxon>Solanoideae</taxon>
        <taxon>Solaneae</taxon>
        <taxon>Solanum</taxon>
    </lineage>
</organism>
<evidence type="ECO:0008006" key="4">
    <source>
        <dbReference type="Google" id="ProtNLM"/>
    </source>
</evidence>
<proteinExistence type="predicted"/>
<evidence type="ECO:0000313" key="3">
    <source>
        <dbReference type="Proteomes" id="UP001234989"/>
    </source>
</evidence>
<accession>A0AAF0ZQQ7</accession>
<dbReference type="InterPro" id="IPR043502">
    <property type="entry name" value="DNA/RNA_pol_sf"/>
</dbReference>
<gene>
    <name evidence="2" type="ORF">MTR67_038974</name>
</gene>